<feature type="transmembrane region" description="Helical" evidence="1">
    <location>
        <begin position="242"/>
        <end position="262"/>
    </location>
</feature>
<gene>
    <name evidence="2" type="ORF">PbJCM13498_03310</name>
</gene>
<feature type="transmembrane region" description="Helical" evidence="1">
    <location>
        <begin position="60"/>
        <end position="86"/>
    </location>
</feature>
<organism evidence="2 3">
    <name type="scientific">Prolixibacter bellariivorans</name>
    <dbReference type="NCBI Taxonomy" id="314319"/>
    <lineage>
        <taxon>Bacteria</taxon>
        <taxon>Pseudomonadati</taxon>
        <taxon>Bacteroidota</taxon>
        <taxon>Bacteroidia</taxon>
        <taxon>Marinilabiliales</taxon>
        <taxon>Prolixibacteraceae</taxon>
        <taxon>Prolixibacter</taxon>
    </lineage>
</organism>
<feature type="transmembrane region" description="Helical" evidence="1">
    <location>
        <begin position="20"/>
        <end position="39"/>
    </location>
</feature>
<sequence>MGLYYYAKLSRAATEQPNPYMGLLFLAMVVIGLLVYFLIAKITIKHIHYGETSFDFQGQFWTFTGKVVLGMFLTIITLGIYAAWFIRDLERFFINSSSHNGHALRFNGSGAYLFVIMLVVLFIPSLVVGLLLLPVSSAPNGTTVMMISRQLLFIILVIPYYYLFYKWLVDINFKEYHIHWKTEWMPSVGKIALEIVLAVITLGIYLPLAYLKLFAYFSQRTIAQKEDGAYVFGYDIEPVGDFLFIWGQLLLTMVTLGIYYPWAYAKIGKRILSKTYVTASNEH</sequence>
<feature type="transmembrane region" description="Helical" evidence="1">
    <location>
        <begin position="147"/>
        <end position="165"/>
    </location>
</feature>
<evidence type="ECO:0000313" key="3">
    <source>
        <dbReference type="Proteomes" id="UP000391834"/>
    </source>
</evidence>
<evidence type="ECO:0000256" key="1">
    <source>
        <dbReference type="SAM" id="Phobius"/>
    </source>
</evidence>
<dbReference type="EMBL" id="BLAX01000001">
    <property type="protein sequence ID" value="GET31468.1"/>
    <property type="molecule type" value="Genomic_DNA"/>
</dbReference>
<dbReference type="Proteomes" id="UP000391834">
    <property type="component" value="Unassembled WGS sequence"/>
</dbReference>
<reference evidence="2 3" key="1">
    <citation type="submission" date="2019-10" db="EMBL/GenBank/DDBJ databases">
        <title>Prolixibacter strains distinguished by the presence of nitrate reductase genes were adept at nitrate-dependent anaerobic corrosion of metallic iron and carbon steel.</title>
        <authorList>
            <person name="Iino T."/>
            <person name="Shono N."/>
            <person name="Ito K."/>
            <person name="Nakamura R."/>
            <person name="Sueoka K."/>
            <person name="Harayama S."/>
            <person name="Ohkuma M."/>
        </authorList>
    </citation>
    <scope>NUCLEOTIDE SEQUENCE [LARGE SCALE GENOMIC DNA]</scope>
    <source>
        <strain evidence="2 3">JCM 13498</strain>
    </source>
</reference>
<evidence type="ECO:0000313" key="2">
    <source>
        <dbReference type="EMBL" id="GET31468.1"/>
    </source>
</evidence>
<comment type="caution">
    <text evidence="2">The sequence shown here is derived from an EMBL/GenBank/DDBJ whole genome shotgun (WGS) entry which is preliminary data.</text>
</comment>
<dbReference type="AlphaFoldDB" id="A0A5M4AUY8"/>
<evidence type="ECO:0008006" key="4">
    <source>
        <dbReference type="Google" id="ProtNLM"/>
    </source>
</evidence>
<keyword evidence="1" id="KW-0812">Transmembrane</keyword>
<keyword evidence="1" id="KW-1133">Transmembrane helix</keyword>
<keyword evidence="1" id="KW-0472">Membrane</keyword>
<dbReference type="Pfam" id="PF05987">
    <property type="entry name" value="DUF898"/>
    <property type="match status" value="1"/>
</dbReference>
<protein>
    <recommendedName>
        <fullName evidence="4">DUF898 domain-containing protein</fullName>
    </recommendedName>
</protein>
<keyword evidence="3" id="KW-1185">Reference proteome</keyword>
<dbReference type="InterPro" id="IPR010295">
    <property type="entry name" value="DUF898"/>
</dbReference>
<proteinExistence type="predicted"/>
<accession>A0A5M4AUY8</accession>
<feature type="transmembrane region" description="Helical" evidence="1">
    <location>
        <begin position="191"/>
        <end position="211"/>
    </location>
</feature>
<name>A0A5M4AUY8_9BACT</name>
<feature type="transmembrane region" description="Helical" evidence="1">
    <location>
        <begin position="111"/>
        <end position="135"/>
    </location>
</feature>